<dbReference type="PROSITE" id="PS50829">
    <property type="entry name" value="GYF"/>
    <property type="match status" value="1"/>
</dbReference>
<keyword evidence="4" id="KW-1185">Reference proteome</keyword>
<feature type="domain" description="GYF" evidence="2">
    <location>
        <begin position="150"/>
        <end position="198"/>
    </location>
</feature>
<dbReference type="EMBL" id="JARBJD010000068">
    <property type="protein sequence ID" value="KAK2955290.1"/>
    <property type="molecule type" value="Genomic_DNA"/>
</dbReference>
<dbReference type="InterPro" id="IPR035445">
    <property type="entry name" value="GYF-like_dom_sf"/>
</dbReference>
<sequence>MSYPFYYSDSGYYDANDSFFFSDYPEYDHQMNRRNASFQHPRNPSWNRSRKQPPPNHQPSKQQNKQPQIRQTQLNDSVVNPKERSRNPKPKSRPIDTQRPNPKHDPKPQPKPVSNAVKPEHNHHSTNAPVLKLSSQPSVTPVTQPPPDDSKCWVYADLSGNIQGPHTSKQMGKWYKQGYLQPSLYIRHLTEELFWPLSVRFPVNQEAFVTAPVAVNEGAENKKKLGDRIGVGQEEAKQRMRSEAAKMKKEKEARKMMNRLLI</sequence>
<protein>
    <recommendedName>
        <fullName evidence="2">GYF domain-containing protein</fullName>
    </recommendedName>
</protein>
<proteinExistence type="predicted"/>
<dbReference type="InterPro" id="IPR003169">
    <property type="entry name" value="GYF"/>
</dbReference>
<accession>A0ABQ9XUY3</accession>
<evidence type="ECO:0000313" key="4">
    <source>
        <dbReference type="Proteomes" id="UP001281761"/>
    </source>
</evidence>
<dbReference type="Pfam" id="PF02213">
    <property type="entry name" value="GYF"/>
    <property type="match status" value="1"/>
</dbReference>
<comment type="caution">
    <text evidence="3">The sequence shown here is derived from an EMBL/GenBank/DDBJ whole genome shotgun (WGS) entry which is preliminary data.</text>
</comment>
<reference evidence="3 4" key="1">
    <citation type="journal article" date="2022" name="bioRxiv">
        <title>Genomics of Preaxostyla Flagellates Illuminates Evolutionary Transitions and the Path Towards Mitochondrial Loss.</title>
        <authorList>
            <person name="Novak L.V.F."/>
            <person name="Treitli S.C."/>
            <person name="Pyrih J."/>
            <person name="Halakuc P."/>
            <person name="Pipaliya S.V."/>
            <person name="Vacek V."/>
            <person name="Brzon O."/>
            <person name="Soukal P."/>
            <person name="Eme L."/>
            <person name="Dacks J.B."/>
            <person name="Karnkowska A."/>
            <person name="Elias M."/>
            <person name="Hampl V."/>
        </authorList>
    </citation>
    <scope>NUCLEOTIDE SEQUENCE [LARGE SCALE GENOMIC DNA]</scope>
    <source>
        <strain evidence="3">NAU3</strain>
        <tissue evidence="3">Gut</tissue>
    </source>
</reference>
<dbReference type="Proteomes" id="UP001281761">
    <property type="component" value="Unassembled WGS sequence"/>
</dbReference>
<dbReference type="SUPFAM" id="SSF55277">
    <property type="entry name" value="GYF domain"/>
    <property type="match status" value="1"/>
</dbReference>
<feature type="compositionally biased region" description="Polar residues" evidence="1">
    <location>
        <begin position="58"/>
        <end position="78"/>
    </location>
</feature>
<feature type="region of interest" description="Disordered" evidence="1">
    <location>
        <begin position="31"/>
        <end position="146"/>
    </location>
</feature>
<organism evidence="3 4">
    <name type="scientific">Blattamonas nauphoetae</name>
    <dbReference type="NCBI Taxonomy" id="2049346"/>
    <lineage>
        <taxon>Eukaryota</taxon>
        <taxon>Metamonada</taxon>
        <taxon>Preaxostyla</taxon>
        <taxon>Oxymonadida</taxon>
        <taxon>Blattamonas</taxon>
    </lineage>
</organism>
<gene>
    <name evidence="3" type="ORF">BLNAU_9681</name>
</gene>
<name>A0ABQ9XUY3_9EUKA</name>
<evidence type="ECO:0000256" key="1">
    <source>
        <dbReference type="SAM" id="MobiDB-lite"/>
    </source>
</evidence>
<evidence type="ECO:0000259" key="2">
    <source>
        <dbReference type="PROSITE" id="PS50829"/>
    </source>
</evidence>
<dbReference type="Gene3D" id="3.30.1490.40">
    <property type="match status" value="1"/>
</dbReference>
<evidence type="ECO:0000313" key="3">
    <source>
        <dbReference type="EMBL" id="KAK2955290.1"/>
    </source>
</evidence>
<feature type="compositionally biased region" description="Polar residues" evidence="1">
    <location>
        <begin position="33"/>
        <end position="47"/>
    </location>
</feature>
<dbReference type="SMART" id="SM00444">
    <property type="entry name" value="GYF"/>
    <property type="match status" value="1"/>
</dbReference>